<evidence type="ECO:0000256" key="1">
    <source>
        <dbReference type="SAM" id="MobiDB-lite"/>
    </source>
</evidence>
<evidence type="ECO:0008006" key="4">
    <source>
        <dbReference type="Google" id="ProtNLM"/>
    </source>
</evidence>
<dbReference type="GO" id="GO:0016757">
    <property type="term" value="F:glycosyltransferase activity"/>
    <property type="evidence" value="ECO:0007669"/>
    <property type="project" value="InterPro"/>
</dbReference>
<dbReference type="PANTHER" id="PTHR11183">
    <property type="entry name" value="GLYCOGENIN SUBFAMILY MEMBER"/>
    <property type="match status" value="1"/>
</dbReference>
<protein>
    <recommendedName>
        <fullName evidence="4">Hexosyltransferase</fullName>
    </recommendedName>
</protein>
<dbReference type="CDD" id="cd02537">
    <property type="entry name" value="GT8_Glycogenin"/>
    <property type="match status" value="1"/>
</dbReference>
<organism evidence="2 3">
    <name type="scientific">Plasmodiophora brassicae</name>
    <name type="common">Clubroot disease agent</name>
    <dbReference type="NCBI Taxonomy" id="37360"/>
    <lineage>
        <taxon>Eukaryota</taxon>
        <taxon>Sar</taxon>
        <taxon>Rhizaria</taxon>
        <taxon>Endomyxa</taxon>
        <taxon>Phytomyxea</taxon>
        <taxon>Plasmodiophorida</taxon>
        <taxon>Plasmodiophoridae</taxon>
        <taxon>Plasmodiophora</taxon>
    </lineage>
</organism>
<dbReference type="EMBL" id="OVEO01000009">
    <property type="protein sequence ID" value="SPQ98193.1"/>
    <property type="molecule type" value="Genomic_DNA"/>
</dbReference>
<accession>A0A3P3YDE0</accession>
<geneLocation type="mitochondrion" evidence="2"/>
<gene>
    <name evidence="2" type="ORF">PLBR_LOCUS5408</name>
</gene>
<dbReference type="AlphaFoldDB" id="A0A3P3YDE0"/>
<dbReference type="Gene3D" id="3.90.550.10">
    <property type="entry name" value="Spore Coat Polysaccharide Biosynthesis Protein SpsA, Chain A"/>
    <property type="match status" value="1"/>
</dbReference>
<reference evidence="2 3" key="1">
    <citation type="submission" date="2018-03" db="EMBL/GenBank/DDBJ databases">
        <authorList>
            <person name="Fogelqvist J."/>
        </authorList>
    </citation>
    <scope>NUCLEOTIDE SEQUENCE [LARGE SCALE GENOMIC DNA]</scope>
</reference>
<keyword evidence="2" id="KW-0496">Mitochondrion</keyword>
<dbReference type="SUPFAM" id="SSF53448">
    <property type="entry name" value="Nucleotide-diphospho-sugar transferases"/>
    <property type="match status" value="1"/>
</dbReference>
<evidence type="ECO:0000313" key="3">
    <source>
        <dbReference type="Proteomes" id="UP000290189"/>
    </source>
</evidence>
<evidence type="ECO:0000313" key="2">
    <source>
        <dbReference type="EMBL" id="SPQ98193.1"/>
    </source>
</evidence>
<name>A0A3P3YDE0_PLABS</name>
<proteinExistence type="predicted"/>
<dbReference type="InterPro" id="IPR002495">
    <property type="entry name" value="Glyco_trans_8"/>
</dbReference>
<sequence length="330" mass="36266">MGSRKKESSERRAWATLLTRDQYAVGTVTLGRSLMSSGTAYPLVAMVTSAVSSHTLISVAGVPGMRVVHVDPVDPGPSTSSRKDYAFERFAEVWTKLQAWSLVDYDKVCFLDSDMLVLRHMDDVFDLVPGHVDLAACPACTCNQNRLPQYPKSWVPANCAFTSKRGALASYFNSGLLVLCPSLDTLTSLTAALAAADRSSYPFADQDFLNEYFAESTFLLPYVYNALKTLIVSHPDLWDISDVRNIHYVLQKPWDTNPSQSDPNDPYDVVNRMWWRVHLCLNDSNVLAPWIASPLSLLPAGVASPRSAMHSPASASRSSATHSSATKTLV</sequence>
<dbReference type="InterPro" id="IPR029044">
    <property type="entry name" value="Nucleotide-diphossugar_trans"/>
</dbReference>
<dbReference type="Pfam" id="PF01501">
    <property type="entry name" value="Glyco_transf_8"/>
    <property type="match status" value="1"/>
</dbReference>
<dbReference type="Proteomes" id="UP000290189">
    <property type="component" value="Unassembled WGS sequence"/>
</dbReference>
<feature type="region of interest" description="Disordered" evidence="1">
    <location>
        <begin position="309"/>
        <end position="330"/>
    </location>
</feature>
<dbReference type="InterPro" id="IPR050587">
    <property type="entry name" value="GNT1/Glycosyltrans_8"/>
</dbReference>